<keyword evidence="4 16" id="KW-0812">Transmembrane</keyword>
<evidence type="ECO:0000313" key="18">
    <source>
        <dbReference type="Proteomes" id="UP001210231"/>
    </source>
</evidence>
<evidence type="ECO:0000256" key="15">
    <source>
        <dbReference type="ARBA" id="ARBA00049902"/>
    </source>
</evidence>
<feature type="transmembrane region" description="Helical" evidence="16">
    <location>
        <begin position="67"/>
        <end position="86"/>
    </location>
</feature>
<keyword evidence="7 16" id="KW-1133">Transmembrane helix</keyword>
<keyword evidence="5" id="KW-0133">Cell shape</keyword>
<evidence type="ECO:0000256" key="6">
    <source>
        <dbReference type="ARBA" id="ARBA00022984"/>
    </source>
</evidence>
<evidence type="ECO:0000256" key="2">
    <source>
        <dbReference type="ARBA" id="ARBA00022676"/>
    </source>
</evidence>
<proteinExistence type="inferred from homology"/>
<evidence type="ECO:0000256" key="11">
    <source>
        <dbReference type="ARBA" id="ARBA00038053"/>
    </source>
</evidence>
<feature type="transmembrane region" description="Helical" evidence="16">
    <location>
        <begin position="350"/>
        <end position="375"/>
    </location>
</feature>
<comment type="similarity">
    <text evidence="11">Belongs to the SEDS family. FtsW subfamily.</text>
</comment>
<sequence length="430" mass="47227">MGLLNKISDAIGIEDDSEKGLTFKPNTKGDKVIWSIVAILVIISLMVVYSSTGSLAYKQNKGNTEYYLFKQIVFIAVGVAVIYFTHLIDYKWFSKVSLWMYIISIPLLIYTLKFGANLNEANRWIMLPIVKITFQTSDFARLALFMYLARQLSRKQEAITDLYTGYLPLIFPIFLTCGLIAPANLSTALLTGATGILVLFLGRARIKHILGTASIAIIPIGILVVYALATYNPNVNFDQQIAASASTNQGIKSAGRIGTWIKRIQDFKYAEGDAIPYQVQQAKIAVAKGGWFGLGPGKSEQRNFLPHSYSDYIYPIIIEEYGIFGGLVIVVLYMTFLYRSIRLFRRAPKAFGAFLALALSITLAIQAIANMGVAVGLLPVTGVTLPLISMGGTSFLFTCFSIGIILSVARSVEGNTLKETDENVEVKAAV</sequence>
<evidence type="ECO:0000256" key="8">
    <source>
        <dbReference type="ARBA" id="ARBA00023136"/>
    </source>
</evidence>
<dbReference type="Pfam" id="PF01098">
    <property type="entry name" value="FTSW_RODA_SPOVE"/>
    <property type="match status" value="1"/>
</dbReference>
<comment type="caution">
    <text evidence="17">The sequence shown here is derived from an EMBL/GenBank/DDBJ whole genome shotgun (WGS) entry which is preliminary data.</text>
</comment>
<comment type="subcellular location">
    <subcellularLocation>
        <location evidence="1">Membrane</location>
        <topology evidence="1">Multi-pass membrane protein</topology>
    </subcellularLocation>
</comment>
<dbReference type="InterPro" id="IPR001182">
    <property type="entry name" value="FtsW/RodA"/>
</dbReference>
<keyword evidence="18" id="KW-1185">Reference proteome</keyword>
<dbReference type="RefSeq" id="WP_407029988.1">
    <property type="nucleotide sequence ID" value="NZ_JAQGEF010000002.1"/>
</dbReference>
<dbReference type="EC" id="2.4.99.28" evidence="14"/>
<dbReference type="PANTHER" id="PTHR30474:SF2">
    <property type="entry name" value="PEPTIDOGLYCAN GLYCOSYLTRANSFERASE FTSW-RELATED"/>
    <property type="match status" value="1"/>
</dbReference>
<feature type="transmembrane region" description="Helical" evidence="16">
    <location>
        <begin position="32"/>
        <end position="55"/>
    </location>
</feature>
<comment type="catalytic activity">
    <reaction evidence="15">
        <text>[GlcNAc-(1-&gt;4)-Mur2Ac(oyl-L-Ala-gamma-D-Glu-L-Lys-D-Ala-D-Ala)](n)-di-trans,octa-cis-undecaprenyl diphosphate + beta-D-GlcNAc-(1-&gt;4)-Mur2Ac(oyl-L-Ala-gamma-D-Glu-L-Lys-D-Ala-D-Ala)-di-trans,octa-cis-undecaprenyl diphosphate = [GlcNAc-(1-&gt;4)-Mur2Ac(oyl-L-Ala-gamma-D-Glu-L-Lys-D-Ala-D-Ala)](n+1)-di-trans,octa-cis-undecaprenyl diphosphate + di-trans,octa-cis-undecaprenyl diphosphate + H(+)</text>
        <dbReference type="Rhea" id="RHEA:23708"/>
        <dbReference type="Rhea" id="RHEA-COMP:9602"/>
        <dbReference type="Rhea" id="RHEA-COMP:9603"/>
        <dbReference type="ChEBI" id="CHEBI:15378"/>
        <dbReference type="ChEBI" id="CHEBI:58405"/>
        <dbReference type="ChEBI" id="CHEBI:60033"/>
        <dbReference type="ChEBI" id="CHEBI:78435"/>
        <dbReference type="EC" id="2.4.99.28"/>
    </reaction>
</comment>
<protein>
    <recommendedName>
        <fullName evidence="12">Probable peptidoglycan glycosyltransferase FtsW</fullName>
        <ecNumber evidence="14">2.4.99.28</ecNumber>
    </recommendedName>
    <alternativeName>
        <fullName evidence="13">Cell division protein FtsW</fullName>
    </alternativeName>
    <alternativeName>
        <fullName evidence="10">Cell wall polymerase</fullName>
    </alternativeName>
    <alternativeName>
        <fullName evidence="9">Peptidoglycan polymerase</fullName>
    </alternativeName>
</protein>
<evidence type="ECO:0000256" key="14">
    <source>
        <dbReference type="ARBA" id="ARBA00044770"/>
    </source>
</evidence>
<evidence type="ECO:0000256" key="10">
    <source>
        <dbReference type="ARBA" id="ARBA00033270"/>
    </source>
</evidence>
<feature type="transmembrane region" description="Helical" evidence="16">
    <location>
        <begin position="387"/>
        <end position="409"/>
    </location>
</feature>
<feature type="transmembrane region" description="Helical" evidence="16">
    <location>
        <begin position="92"/>
        <end position="112"/>
    </location>
</feature>
<evidence type="ECO:0000256" key="13">
    <source>
        <dbReference type="ARBA" id="ARBA00041418"/>
    </source>
</evidence>
<evidence type="ECO:0000256" key="16">
    <source>
        <dbReference type="SAM" id="Phobius"/>
    </source>
</evidence>
<evidence type="ECO:0000256" key="9">
    <source>
        <dbReference type="ARBA" id="ARBA00032370"/>
    </source>
</evidence>
<evidence type="ECO:0000256" key="5">
    <source>
        <dbReference type="ARBA" id="ARBA00022960"/>
    </source>
</evidence>
<gene>
    <name evidence="17" type="ORF">O3P16_02485</name>
</gene>
<feature type="transmembrane region" description="Helical" evidence="16">
    <location>
        <begin position="312"/>
        <end position="338"/>
    </location>
</feature>
<evidence type="ECO:0000313" key="17">
    <source>
        <dbReference type="EMBL" id="MDA3613660.1"/>
    </source>
</evidence>
<evidence type="ECO:0000256" key="4">
    <source>
        <dbReference type="ARBA" id="ARBA00022692"/>
    </source>
</evidence>
<organism evidence="17 18">
    <name type="scientific">Polluticaenibacter yanchengensis</name>
    <dbReference type="NCBI Taxonomy" id="3014562"/>
    <lineage>
        <taxon>Bacteria</taxon>
        <taxon>Pseudomonadati</taxon>
        <taxon>Bacteroidota</taxon>
        <taxon>Chitinophagia</taxon>
        <taxon>Chitinophagales</taxon>
        <taxon>Chitinophagaceae</taxon>
        <taxon>Polluticaenibacter</taxon>
    </lineage>
</organism>
<dbReference type="PANTHER" id="PTHR30474">
    <property type="entry name" value="CELL CYCLE PROTEIN"/>
    <property type="match status" value="1"/>
</dbReference>
<feature type="transmembrane region" description="Helical" evidence="16">
    <location>
        <begin position="209"/>
        <end position="229"/>
    </location>
</feature>
<dbReference type="Proteomes" id="UP001210231">
    <property type="component" value="Unassembled WGS sequence"/>
</dbReference>
<accession>A0ABT4UFM8</accession>
<keyword evidence="3" id="KW-0808">Transferase</keyword>
<evidence type="ECO:0000256" key="1">
    <source>
        <dbReference type="ARBA" id="ARBA00004141"/>
    </source>
</evidence>
<evidence type="ECO:0000256" key="3">
    <source>
        <dbReference type="ARBA" id="ARBA00022679"/>
    </source>
</evidence>
<evidence type="ECO:0000256" key="7">
    <source>
        <dbReference type="ARBA" id="ARBA00022989"/>
    </source>
</evidence>
<reference evidence="17 18" key="1">
    <citation type="submission" date="2022-12" db="EMBL/GenBank/DDBJ databases">
        <title>Chitinophagaceae gen. sp. nov., a new member of the family Chitinophagaceae, isolated from soil in a chemical factory.</title>
        <authorList>
            <person name="Ke Z."/>
        </authorList>
    </citation>
    <scope>NUCLEOTIDE SEQUENCE [LARGE SCALE GENOMIC DNA]</scope>
    <source>
        <strain evidence="17 18">LY-5</strain>
    </source>
</reference>
<keyword evidence="8 16" id="KW-0472">Membrane</keyword>
<dbReference type="EMBL" id="JAQGEF010000002">
    <property type="protein sequence ID" value="MDA3613660.1"/>
    <property type="molecule type" value="Genomic_DNA"/>
</dbReference>
<keyword evidence="2" id="KW-0328">Glycosyltransferase</keyword>
<feature type="transmembrane region" description="Helical" evidence="16">
    <location>
        <begin position="169"/>
        <end position="202"/>
    </location>
</feature>
<evidence type="ECO:0000256" key="12">
    <source>
        <dbReference type="ARBA" id="ARBA00041185"/>
    </source>
</evidence>
<name>A0ABT4UFM8_9BACT</name>
<keyword evidence="6" id="KW-0573">Peptidoglycan synthesis</keyword>